<evidence type="ECO:0000313" key="9">
    <source>
        <dbReference type="Proteomes" id="UP000051574"/>
    </source>
</evidence>
<comment type="catalytic activity">
    <reaction evidence="1 5">
        <text>[protein]-peptidylproline (omega=180) = [protein]-peptidylproline (omega=0)</text>
        <dbReference type="Rhea" id="RHEA:16237"/>
        <dbReference type="Rhea" id="RHEA-COMP:10747"/>
        <dbReference type="Rhea" id="RHEA-COMP:10748"/>
        <dbReference type="ChEBI" id="CHEBI:83833"/>
        <dbReference type="ChEBI" id="CHEBI:83834"/>
        <dbReference type="EC" id="5.2.1.8"/>
    </reaction>
</comment>
<dbReference type="EC" id="5.2.1.8" evidence="2 5"/>
<reference evidence="8 9" key="1">
    <citation type="submission" date="2015-09" db="EMBL/GenBank/DDBJ databases">
        <title>Draft genome of the scarab beetle Oryctes borbonicus.</title>
        <authorList>
            <person name="Meyer J.M."/>
            <person name="Markov G.V."/>
            <person name="Baskaran P."/>
            <person name="Herrmann M."/>
            <person name="Sommer R.J."/>
            <person name="Roedelsperger C."/>
        </authorList>
    </citation>
    <scope>NUCLEOTIDE SEQUENCE [LARGE SCALE GENOMIC DNA]</scope>
    <source>
        <strain evidence="8">OB123</strain>
        <tissue evidence="8">Whole animal</tissue>
    </source>
</reference>
<dbReference type="Pfam" id="PF00254">
    <property type="entry name" value="FKBP_C"/>
    <property type="match status" value="1"/>
</dbReference>
<keyword evidence="3 5" id="KW-0697">Rotamase</keyword>
<feature type="chain" id="PRO_5006668614" description="peptidylprolyl isomerase" evidence="6">
    <location>
        <begin position="23"/>
        <end position="123"/>
    </location>
</feature>
<proteinExistence type="predicted"/>
<dbReference type="PANTHER" id="PTHR45779:SF7">
    <property type="entry name" value="PEPTIDYLPROLYL ISOMERASE"/>
    <property type="match status" value="1"/>
</dbReference>
<evidence type="ECO:0000256" key="1">
    <source>
        <dbReference type="ARBA" id="ARBA00000971"/>
    </source>
</evidence>
<evidence type="ECO:0000256" key="3">
    <source>
        <dbReference type="ARBA" id="ARBA00023110"/>
    </source>
</evidence>
<dbReference type="InterPro" id="IPR044609">
    <property type="entry name" value="FKBP2/11"/>
</dbReference>
<feature type="non-terminal residue" evidence="8">
    <location>
        <position position="123"/>
    </location>
</feature>
<dbReference type="AlphaFoldDB" id="A0A0T6BEA3"/>
<dbReference type="PANTHER" id="PTHR45779">
    <property type="entry name" value="PEPTIDYLPROLYL ISOMERASE"/>
    <property type="match status" value="1"/>
</dbReference>
<dbReference type="OrthoDB" id="77911at2759"/>
<dbReference type="GO" id="GO:0003755">
    <property type="term" value="F:peptidyl-prolyl cis-trans isomerase activity"/>
    <property type="evidence" value="ECO:0007669"/>
    <property type="project" value="UniProtKB-KW"/>
</dbReference>
<name>A0A0T6BEA3_9SCAR</name>
<evidence type="ECO:0000259" key="7">
    <source>
        <dbReference type="PROSITE" id="PS50059"/>
    </source>
</evidence>
<sequence length="123" mass="13895">MYRLKYLFLIYIILLTTQHVTAENKDPKRLQIGIKKRPKNCIDKSKKGDLLHVHYRGTFENGTEFDTSHIRQIPFTFTVGSGQVIKGWDQGLIGMCTGELRKLVIPPELGYGDHGVPPTIAGD</sequence>
<keyword evidence="4 5" id="KW-0413">Isomerase</keyword>
<accession>A0A0T6BEA3</accession>
<keyword evidence="6" id="KW-0732">Signal</keyword>
<protein>
    <recommendedName>
        <fullName evidence="2 5">peptidylprolyl isomerase</fullName>
        <ecNumber evidence="2 5">5.2.1.8</ecNumber>
    </recommendedName>
</protein>
<dbReference type="InterPro" id="IPR046357">
    <property type="entry name" value="PPIase_dom_sf"/>
</dbReference>
<gene>
    <name evidence="8" type="ORF">AMK59_2344</name>
</gene>
<dbReference type="InterPro" id="IPR001179">
    <property type="entry name" value="PPIase_FKBP_dom"/>
</dbReference>
<organism evidence="8 9">
    <name type="scientific">Oryctes borbonicus</name>
    <dbReference type="NCBI Taxonomy" id="1629725"/>
    <lineage>
        <taxon>Eukaryota</taxon>
        <taxon>Metazoa</taxon>
        <taxon>Ecdysozoa</taxon>
        <taxon>Arthropoda</taxon>
        <taxon>Hexapoda</taxon>
        <taxon>Insecta</taxon>
        <taxon>Pterygota</taxon>
        <taxon>Neoptera</taxon>
        <taxon>Endopterygota</taxon>
        <taxon>Coleoptera</taxon>
        <taxon>Polyphaga</taxon>
        <taxon>Scarabaeiformia</taxon>
        <taxon>Scarabaeidae</taxon>
        <taxon>Dynastinae</taxon>
        <taxon>Oryctes</taxon>
    </lineage>
</organism>
<evidence type="ECO:0000256" key="4">
    <source>
        <dbReference type="ARBA" id="ARBA00023235"/>
    </source>
</evidence>
<dbReference type="PROSITE" id="PS50059">
    <property type="entry name" value="FKBP_PPIASE"/>
    <property type="match status" value="1"/>
</dbReference>
<evidence type="ECO:0000256" key="6">
    <source>
        <dbReference type="SAM" id="SignalP"/>
    </source>
</evidence>
<dbReference type="FunFam" id="3.10.50.40:FF:000006">
    <property type="entry name" value="Peptidyl-prolyl cis-trans isomerase"/>
    <property type="match status" value="1"/>
</dbReference>
<dbReference type="EMBL" id="LJIG01001355">
    <property type="protein sequence ID" value="KRT85585.1"/>
    <property type="molecule type" value="Genomic_DNA"/>
</dbReference>
<evidence type="ECO:0000313" key="8">
    <source>
        <dbReference type="EMBL" id="KRT85585.1"/>
    </source>
</evidence>
<dbReference type="SUPFAM" id="SSF54534">
    <property type="entry name" value="FKBP-like"/>
    <property type="match status" value="1"/>
</dbReference>
<keyword evidence="9" id="KW-1185">Reference proteome</keyword>
<dbReference type="Proteomes" id="UP000051574">
    <property type="component" value="Unassembled WGS sequence"/>
</dbReference>
<feature type="domain" description="PPIase FKBP-type" evidence="7">
    <location>
        <begin position="48"/>
        <end position="123"/>
    </location>
</feature>
<feature type="signal peptide" evidence="6">
    <location>
        <begin position="1"/>
        <end position="22"/>
    </location>
</feature>
<dbReference type="GO" id="GO:0005783">
    <property type="term" value="C:endoplasmic reticulum"/>
    <property type="evidence" value="ECO:0007669"/>
    <property type="project" value="TreeGrafter"/>
</dbReference>
<evidence type="ECO:0000256" key="2">
    <source>
        <dbReference type="ARBA" id="ARBA00013194"/>
    </source>
</evidence>
<comment type="caution">
    <text evidence="8">The sequence shown here is derived from an EMBL/GenBank/DDBJ whole genome shotgun (WGS) entry which is preliminary data.</text>
</comment>
<evidence type="ECO:0000256" key="5">
    <source>
        <dbReference type="PROSITE-ProRule" id="PRU00277"/>
    </source>
</evidence>
<dbReference type="Gene3D" id="3.10.50.40">
    <property type="match status" value="1"/>
</dbReference>